<dbReference type="InterPro" id="IPR006311">
    <property type="entry name" value="TAT_signal"/>
</dbReference>
<evidence type="ECO:0000256" key="3">
    <source>
        <dbReference type="SAM" id="SignalP"/>
    </source>
</evidence>
<dbReference type="NCBIfam" id="TIGR01409">
    <property type="entry name" value="TAT_signal_seq"/>
    <property type="match status" value="1"/>
</dbReference>
<reference evidence="6" key="1">
    <citation type="journal article" date="2022" name="Int. J. Syst. Evol. Microbiol.">
        <title>Anaeromyxobacter oryzae sp. nov., Anaeromyxobacter diazotrophicus sp. nov. and Anaeromyxobacter paludicola sp. nov., isolated from paddy soils.</title>
        <authorList>
            <person name="Itoh H."/>
            <person name="Xu Z."/>
            <person name="Mise K."/>
            <person name="Masuda Y."/>
            <person name="Ushijima N."/>
            <person name="Hayakawa C."/>
            <person name="Shiratori Y."/>
            <person name="Senoo K."/>
        </authorList>
    </citation>
    <scope>NUCLEOTIDE SEQUENCE [LARGE SCALE GENOMIC DNA]</scope>
    <source>
        <strain evidence="6">Red232</strain>
    </source>
</reference>
<evidence type="ECO:0000259" key="4">
    <source>
        <dbReference type="Pfam" id="PF00149"/>
    </source>
</evidence>
<accession>A0ABN6MLQ0</accession>
<proteinExistence type="predicted"/>
<evidence type="ECO:0000313" key="5">
    <source>
        <dbReference type="EMBL" id="BDG01967.1"/>
    </source>
</evidence>
<keyword evidence="1" id="KW-0479">Metal-binding</keyword>
<protein>
    <recommendedName>
        <fullName evidence="4">Calcineurin-like phosphoesterase domain-containing protein</fullName>
    </recommendedName>
</protein>
<dbReference type="CDD" id="cd07385">
    <property type="entry name" value="MPP_YkuE_C"/>
    <property type="match status" value="1"/>
</dbReference>
<keyword evidence="6" id="KW-1185">Reference proteome</keyword>
<dbReference type="SUPFAM" id="SSF56300">
    <property type="entry name" value="Metallo-dependent phosphatases"/>
    <property type="match status" value="1"/>
</dbReference>
<dbReference type="PANTHER" id="PTHR31302">
    <property type="entry name" value="TRANSMEMBRANE PROTEIN WITH METALLOPHOSPHOESTERASE DOMAIN-RELATED"/>
    <property type="match status" value="1"/>
</dbReference>
<keyword evidence="3" id="KW-0732">Signal</keyword>
<dbReference type="InterPro" id="IPR051158">
    <property type="entry name" value="Metallophosphoesterase_sf"/>
</dbReference>
<dbReference type="Gene3D" id="3.60.21.10">
    <property type="match status" value="1"/>
</dbReference>
<feature type="chain" id="PRO_5046454111" description="Calcineurin-like phosphoesterase domain-containing protein" evidence="3">
    <location>
        <begin position="31"/>
        <end position="284"/>
    </location>
</feature>
<organism evidence="5 6">
    <name type="scientific">Anaeromyxobacter oryzae</name>
    <dbReference type="NCBI Taxonomy" id="2918170"/>
    <lineage>
        <taxon>Bacteria</taxon>
        <taxon>Pseudomonadati</taxon>
        <taxon>Myxococcota</taxon>
        <taxon>Myxococcia</taxon>
        <taxon>Myxococcales</taxon>
        <taxon>Cystobacterineae</taxon>
        <taxon>Anaeromyxobacteraceae</taxon>
        <taxon>Anaeromyxobacter</taxon>
    </lineage>
</organism>
<dbReference type="EMBL" id="AP025591">
    <property type="protein sequence ID" value="BDG01967.1"/>
    <property type="molecule type" value="Genomic_DNA"/>
</dbReference>
<sequence length="284" mass="30216">MSSRFGRRSFLRGAALAGAAGAIGALPATAEAERPMPVPEHVTFDVPGLDPAHDGLKVAQLSDLHVGPRTPPEVIRAAIEEANAFHPDLVVLTGDYLCHNPREVLAMQEQLGGLVAPTVAVLGNHDVWTDPDGAADALRGHGYEVLENAWTTVRLRGAPLPIVGVGDRLTKHEDVARAVRGLPPAAAPLVLAHAPRSADTLRGLGRPLLCLSGHTHGGQINLPIITPLFLHLVVHEPYVRGRYRVGDVSLYVNRGIGMSGIRTRINSPPEVTLATLRSVERRAA</sequence>
<evidence type="ECO:0000256" key="1">
    <source>
        <dbReference type="ARBA" id="ARBA00022723"/>
    </source>
</evidence>
<dbReference type="InterPro" id="IPR019546">
    <property type="entry name" value="TAT_signal_bac_arc"/>
</dbReference>
<keyword evidence="2" id="KW-0378">Hydrolase</keyword>
<name>A0ABN6MLQ0_9BACT</name>
<feature type="domain" description="Calcineurin-like phosphoesterase" evidence="4">
    <location>
        <begin position="56"/>
        <end position="216"/>
    </location>
</feature>
<dbReference type="PROSITE" id="PS51318">
    <property type="entry name" value="TAT"/>
    <property type="match status" value="1"/>
</dbReference>
<gene>
    <name evidence="5" type="ORF">AMOR_09630</name>
</gene>
<evidence type="ECO:0000256" key="2">
    <source>
        <dbReference type="ARBA" id="ARBA00022801"/>
    </source>
</evidence>
<dbReference type="InterPro" id="IPR029052">
    <property type="entry name" value="Metallo-depent_PP-like"/>
</dbReference>
<dbReference type="RefSeq" id="WP_248359012.1">
    <property type="nucleotide sequence ID" value="NZ_AP025591.1"/>
</dbReference>
<feature type="signal peptide" evidence="3">
    <location>
        <begin position="1"/>
        <end position="30"/>
    </location>
</feature>
<evidence type="ECO:0000313" key="6">
    <source>
        <dbReference type="Proteomes" id="UP001162891"/>
    </source>
</evidence>
<dbReference type="Pfam" id="PF00149">
    <property type="entry name" value="Metallophos"/>
    <property type="match status" value="1"/>
</dbReference>
<dbReference type="Proteomes" id="UP001162891">
    <property type="component" value="Chromosome"/>
</dbReference>
<dbReference type="PANTHER" id="PTHR31302:SF31">
    <property type="entry name" value="PHOSPHODIESTERASE YAEI"/>
    <property type="match status" value="1"/>
</dbReference>
<dbReference type="InterPro" id="IPR004843">
    <property type="entry name" value="Calcineurin-like_PHP"/>
</dbReference>